<evidence type="ECO:0000256" key="4">
    <source>
        <dbReference type="ARBA" id="ARBA00023004"/>
    </source>
</evidence>
<proteinExistence type="inferred from homology"/>
<sequence>MALLSAENLQKASPYAFLALNFVRANWLYLLVGFYVVRAIRRRYFHPLSGFPGPFLGSITSWYSVYVFFSKNYNMHLTEVELHKKYGPVFRLKPDLLLCNDPKVLPKLFHKNADKAAFIDIEIAGFGDSVLTARSSALHVRLKKRIAGAYSMTNIRRMESDIDILVLELIKQLDTRFATTGKACDFALWAQYFAYDVVADVAFGKPLGFIEAGSDVGQLVENFHRSLPAAGVMVRAHWLADLLVKIPGFTYLMPKSGDTVGVGALMTFRDKLIKERIKEGNSGKKADLLYHFLNAKNADGTPMTFKEIGDECYLILVAGSDTTAATIRYLIRNLIKPGNEAMLEKLHAELSQANLTRPVPSYDELVKLPYLGAALYEAMRLNGLGMFIPRAISEPGLEVCGKFVPPGAGHAIAMTPWVVARSKEVYGEDAEVFNPERWLGSEEEKRNLLRYDFGWGYGNRTCLGKSIAMLEMTKVVACLLLGFDMRLMKEDEGVEYPNQLKNLSVWVEKGMWVELKRKEGIESMMFGQTEKVKA</sequence>
<keyword evidence="3 5" id="KW-0479">Metal-binding</keyword>
<feature type="binding site" description="axial binding residue" evidence="5">
    <location>
        <position position="462"/>
    </location>
    <ligand>
        <name>heme</name>
        <dbReference type="ChEBI" id="CHEBI:30413"/>
    </ligand>
    <ligandPart>
        <name>Fe</name>
        <dbReference type="ChEBI" id="CHEBI:18248"/>
    </ligandPart>
</feature>
<evidence type="ECO:0000313" key="8">
    <source>
        <dbReference type="EMBL" id="RPA86367.1"/>
    </source>
</evidence>
<dbReference type="STRING" id="1160509.A0A3N4ILS9"/>
<dbReference type="SUPFAM" id="SSF48264">
    <property type="entry name" value="Cytochrome P450"/>
    <property type="match status" value="1"/>
</dbReference>
<dbReference type="PANTHER" id="PTHR24305">
    <property type="entry name" value="CYTOCHROME P450"/>
    <property type="match status" value="1"/>
</dbReference>
<dbReference type="InterPro" id="IPR017972">
    <property type="entry name" value="Cyt_P450_CS"/>
</dbReference>
<dbReference type="GO" id="GO:0004497">
    <property type="term" value="F:monooxygenase activity"/>
    <property type="evidence" value="ECO:0007669"/>
    <property type="project" value="UniProtKB-KW"/>
</dbReference>
<dbReference type="GO" id="GO:0020037">
    <property type="term" value="F:heme binding"/>
    <property type="evidence" value="ECO:0007669"/>
    <property type="project" value="InterPro"/>
</dbReference>
<dbReference type="Pfam" id="PF00067">
    <property type="entry name" value="p450"/>
    <property type="match status" value="1"/>
</dbReference>
<dbReference type="EMBL" id="ML119650">
    <property type="protein sequence ID" value="RPA86367.1"/>
    <property type="molecule type" value="Genomic_DNA"/>
</dbReference>
<keyword evidence="6" id="KW-0503">Monooxygenase</keyword>
<accession>A0A3N4ILS9</accession>
<feature type="transmembrane region" description="Helical" evidence="7">
    <location>
        <begin position="49"/>
        <end position="69"/>
    </location>
</feature>
<dbReference type="InterPro" id="IPR050121">
    <property type="entry name" value="Cytochrome_P450_monoxygenase"/>
</dbReference>
<dbReference type="Proteomes" id="UP000275078">
    <property type="component" value="Unassembled WGS sequence"/>
</dbReference>
<evidence type="ECO:0000256" key="5">
    <source>
        <dbReference type="PIRSR" id="PIRSR602403-1"/>
    </source>
</evidence>
<comment type="similarity">
    <text evidence="2 6">Belongs to the cytochrome P450 family.</text>
</comment>
<dbReference type="AlphaFoldDB" id="A0A3N4ILS9"/>
<dbReference type="GO" id="GO:0016705">
    <property type="term" value="F:oxidoreductase activity, acting on paired donors, with incorporation or reduction of molecular oxygen"/>
    <property type="evidence" value="ECO:0007669"/>
    <property type="project" value="InterPro"/>
</dbReference>
<keyword evidence="9" id="KW-1185">Reference proteome</keyword>
<dbReference type="InterPro" id="IPR036396">
    <property type="entry name" value="Cyt_P450_sf"/>
</dbReference>
<evidence type="ECO:0000256" key="3">
    <source>
        <dbReference type="ARBA" id="ARBA00022723"/>
    </source>
</evidence>
<keyword evidence="7" id="KW-0472">Membrane</keyword>
<dbReference type="PRINTS" id="PR00385">
    <property type="entry name" value="P450"/>
</dbReference>
<keyword evidence="6" id="KW-0560">Oxidoreductase</keyword>
<keyword evidence="5 6" id="KW-0349">Heme</keyword>
<dbReference type="PANTHER" id="PTHR24305:SF85">
    <property type="entry name" value="P450, PUTATIVE (EUROFUNG)-RELATED"/>
    <property type="match status" value="1"/>
</dbReference>
<feature type="transmembrane region" description="Helical" evidence="7">
    <location>
        <begin position="15"/>
        <end position="37"/>
    </location>
</feature>
<dbReference type="GO" id="GO:0005506">
    <property type="term" value="F:iron ion binding"/>
    <property type="evidence" value="ECO:0007669"/>
    <property type="project" value="InterPro"/>
</dbReference>
<keyword evidence="7" id="KW-1133">Transmembrane helix</keyword>
<dbReference type="OrthoDB" id="3934656at2759"/>
<protein>
    <submittedName>
        <fullName evidence="8">Cytochrome P450</fullName>
    </submittedName>
</protein>
<evidence type="ECO:0000256" key="7">
    <source>
        <dbReference type="SAM" id="Phobius"/>
    </source>
</evidence>
<reference evidence="8 9" key="1">
    <citation type="journal article" date="2018" name="Nat. Ecol. Evol.">
        <title>Pezizomycetes genomes reveal the molecular basis of ectomycorrhizal truffle lifestyle.</title>
        <authorList>
            <person name="Murat C."/>
            <person name="Payen T."/>
            <person name="Noel B."/>
            <person name="Kuo A."/>
            <person name="Morin E."/>
            <person name="Chen J."/>
            <person name="Kohler A."/>
            <person name="Krizsan K."/>
            <person name="Balestrini R."/>
            <person name="Da Silva C."/>
            <person name="Montanini B."/>
            <person name="Hainaut M."/>
            <person name="Levati E."/>
            <person name="Barry K.W."/>
            <person name="Belfiori B."/>
            <person name="Cichocki N."/>
            <person name="Clum A."/>
            <person name="Dockter R.B."/>
            <person name="Fauchery L."/>
            <person name="Guy J."/>
            <person name="Iotti M."/>
            <person name="Le Tacon F."/>
            <person name="Lindquist E.A."/>
            <person name="Lipzen A."/>
            <person name="Malagnac F."/>
            <person name="Mello A."/>
            <person name="Molinier V."/>
            <person name="Miyauchi S."/>
            <person name="Poulain J."/>
            <person name="Riccioni C."/>
            <person name="Rubini A."/>
            <person name="Sitrit Y."/>
            <person name="Splivallo R."/>
            <person name="Traeger S."/>
            <person name="Wang M."/>
            <person name="Zifcakova L."/>
            <person name="Wipf D."/>
            <person name="Zambonelli A."/>
            <person name="Paolocci F."/>
            <person name="Nowrousian M."/>
            <person name="Ottonello S."/>
            <person name="Baldrian P."/>
            <person name="Spatafora J.W."/>
            <person name="Henrissat B."/>
            <person name="Nagy L.G."/>
            <person name="Aury J.M."/>
            <person name="Wincker P."/>
            <person name="Grigoriev I.V."/>
            <person name="Bonfante P."/>
            <person name="Martin F.M."/>
        </authorList>
    </citation>
    <scope>NUCLEOTIDE SEQUENCE [LARGE SCALE GENOMIC DNA]</scope>
    <source>
        <strain evidence="8 9">RN42</strain>
    </source>
</reference>
<dbReference type="InterPro" id="IPR002403">
    <property type="entry name" value="Cyt_P450_E_grp-IV"/>
</dbReference>
<evidence type="ECO:0000313" key="9">
    <source>
        <dbReference type="Proteomes" id="UP000275078"/>
    </source>
</evidence>
<comment type="cofactor">
    <cofactor evidence="1 5">
        <name>heme</name>
        <dbReference type="ChEBI" id="CHEBI:30413"/>
    </cofactor>
</comment>
<name>A0A3N4ILS9_ASCIM</name>
<keyword evidence="7" id="KW-0812">Transmembrane</keyword>
<organism evidence="8 9">
    <name type="scientific">Ascobolus immersus RN42</name>
    <dbReference type="NCBI Taxonomy" id="1160509"/>
    <lineage>
        <taxon>Eukaryota</taxon>
        <taxon>Fungi</taxon>
        <taxon>Dikarya</taxon>
        <taxon>Ascomycota</taxon>
        <taxon>Pezizomycotina</taxon>
        <taxon>Pezizomycetes</taxon>
        <taxon>Pezizales</taxon>
        <taxon>Ascobolaceae</taxon>
        <taxon>Ascobolus</taxon>
    </lineage>
</organism>
<gene>
    <name evidence="8" type="ORF">BJ508DRAFT_302258</name>
</gene>
<dbReference type="PROSITE" id="PS00086">
    <property type="entry name" value="CYTOCHROME_P450"/>
    <property type="match status" value="1"/>
</dbReference>
<dbReference type="PRINTS" id="PR00465">
    <property type="entry name" value="EP450IV"/>
</dbReference>
<keyword evidence="4 5" id="KW-0408">Iron</keyword>
<dbReference type="Gene3D" id="1.10.630.10">
    <property type="entry name" value="Cytochrome P450"/>
    <property type="match status" value="1"/>
</dbReference>
<evidence type="ECO:0000256" key="6">
    <source>
        <dbReference type="RuleBase" id="RU000461"/>
    </source>
</evidence>
<evidence type="ECO:0000256" key="2">
    <source>
        <dbReference type="ARBA" id="ARBA00010617"/>
    </source>
</evidence>
<evidence type="ECO:0000256" key="1">
    <source>
        <dbReference type="ARBA" id="ARBA00001971"/>
    </source>
</evidence>
<dbReference type="InterPro" id="IPR001128">
    <property type="entry name" value="Cyt_P450"/>
</dbReference>